<sequence>MRRNRFGITGDVIVDKNGDRIASYSLLDMNPETSKFEMQTALSQFLALISSVSKSEMTVLPSAKIKQQPFILIIHTTLSCSKLNLLLPLSEAFLRFDHDGRGITPVSASRPSLSSGVNKKAAVPTTKAVQFFSFIISPEHYFVFSVKLPVASAEAFLTFVEECLIYVESA</sequence>
<dbReference type="InterPro" id="IPR028082">
    <property type="entry name" value="Peripla_BP_I"/>
</dbReference>
<accession>A0A4C1TX28</accession>
<dbReference type="EMBL" id="BGZK01000097">
    <property type="protein sequence ID" value="GBP18434.1"/>
    <property type="molecule type" value="Genomic_DNA"/>
</dbReference>
<comment type="caution">
    <text evidence="1">The sequence shown here is derived from an EMBL/GenBank/DDBJ whole genome shotgun (WGS) entry which is preliminary data.</text>
</comment>
<organism evidence="1 2">
    <name type="scientific">Eumeta variegata</name>
    <name type="common">Bagworm moth</name>
    <name type="synonym">Eumeta japonica</name>
    <dbReference type="NCBI Taxonomy" id="151549"/>
    <lineage>
        <taxon>Eukaryota</taxon>
        <taxon>Metazoa</taxon>
        <taxon>Ecdysozoa</taxon>
        <taxon>Arthropoda</taxon>
        <taxon>Hexapoda</taxon>
        <taxon>Insecta</taxon>
        <taxon>Pterygota</taxon>
        <taxon>Neoptera</taxon>
        <taxon>Endopterygota</taxon>
        <taxon>Lepidoptera</taxon>
        <taxon>Glossata</taxon>
        <taxon>Ditrysia</taxon>
        <taxon>Tineoidea</taxon>
        <taxon>Psychidae</taxon>
        <taxon>Oiketicinae</taxon>
        <taxon>Eumeta</taxon>
    </lineage>
</organism>
<proteinExistence type="predicted"/>
<gene>
    <name evidence="1" type="ORF">EVAR_93836_1</name>
</gene>
<dbReference type="SUPFAM" id="SSF53822">
    <property type="entry name" value="Periplasmic binding protein-like I"/>
    <property type="match status" value="1"/>
</dbReference>
<dbReference type="STRING" id="151549.A0A4C1TX28"/>
<dbReference type="OrthoDB" id="302535at2759"/>
<protein>
    <submittedName>
        <fullName evidence="1">Uncharacterized protein</fullName>
    </submittedName>
</protein>
<keyword evidence="2" id="KW-1185">Reference proteome</keyword>
<evidence type="ECO:0000313" key="2">
    <source>
        <dbReference type="Proteomes" id="UP000299102"/>
    </source>
</evidence>
<name>A0A4C1TX28_EUMVA</name>
<evidence type="ECO:0000313" key="1">
    <source>
        <dbReference type="EMBL" id="GBP18434.1"/>
    </source>
</evidence>
<dbReference type="Proteomes" id="UP000299102">
    <property type="component" value="Unassembled WGS sequence"/>
</dbReference>
<dbReference type="AlphaFoldDB" id="A0A4C1TX28"/>
<reference evidence="1 2" key="1">
    <citation type="journal article" date="2019" name="Commun. Biol.">
        <title>The bagworm genome reveals a unique fibroin gene that provides high tensile strength.</title>
        <authorList>
            <person name="Kono N."/>
            <person name="Nakamura H."/>
            <person name="Ohtoshi R."/>
            <person name="Tomita M."/>
            <person name="Numata K."/>
            <person name="Arakawa K."/>
        </authorList>
    </citation>
    <scope>NUCLEOTIDE SEQUENCE [LARGE SCALE GENOMIC DNA]</scope>
</reference>